<keyword evidence="3 5" id="KW-0238">DNA-binding</keyword>
<dbReference type="GO" id="GO:0003677">
    <property type="term" value="F:DNA binding"/>
    <property type="evidence" value="ECO:0007669"/>
    <property type="project" value="UniProtKB-UniRule"/>
</dbReference>
<dbReference type="InterPro" id="IPR025166">
    <property type="entry name" value="Integrase_DNA_bind_dom"/>
</dbReference>
<dbReference type="CDD" id="cd00801">
    <property type="entry name" value="INT_P4_C"/>
    <property type="match status" value="1"/>
</dbReference>
<dbReference type="PROSITE" id="PS51898">
    <property type="entry name" value="TYR_RECOMBINASE"/>
    <property type="match status" value="1"/>
</dbReference>
<evidence type="ECO:0000256" key="5">
    <source>
        <dbReference type="PROSITE-ProRule" id="PRU01248"/>
    </source>
</evidence>
<dbReference type="PANTHER" id="PTHR30629:SF2">
    <property type="entry name" value="PROPHAGE INTEGRASE INTS-RELATED"/>
    <property type="match status" value="1"/>
</dbReference>
<comment type="similarity">
    <text evidence="1">Belongs to the 'phage' integrase family.</text>
</comment>
<dbReference type="InterPro" id="IPR010998">
    <property type="entry name" value="Integrase_recombinase_N"/>
</dbReference>
<evidence type="ECO:0000259" key="7">
    <source>
        <dbReference type="PROSITE" id="PS51900"/>
    </source>
</evidence>
<dbReference type="AlphaFoldDB" id="A0A6I4SQN3"/>
<protein>
    <submittedName>
        <fullName evidence="8">Integrase arm-type DNA-binding domain-containing protein</fullName>
    </submittedName>
</protein>
<feature type="domain" description="Tyr recombinase" evidence="6">
    <location>
        <begin position="202"/>
        <end position="386"/>
    </location>
</feature>
<dbReference type="EMBL" id="WTYM01000008">
    <property type="protein sequence ID" value="MXO57939.1"/>
    <property type="molecule type" value="Genomic_DNA"/>
</dbReference>
<dbReference type="Pfam" id="PF22022">
    <property type="entry name" value="Phage_int_M"/>
    <property type="match status" value="1"/>
</dbReference>
<dbReference type="Gene3D" id="3.30.160.390">
    <property type="entry name" value="Integrase, DNA-binding domain"/>
    <property type="match status" value="1"/>
</dbReference>
<dbReference type="Gene3D" id="1.10.443.10">
    <property type="entry name" value="Intergrase catalytic core"/>
    <property type="match status" value="1"/>
</dbReference>
<dbReference type="InterPro" id="IPR002104">
    <property type="entry name" value="Integrase_catalytic"/>
</dbReference>
<keyword evidence="2" id="KW-0229">DNA integration</keyword>
<evidence type="ECO:0000313" key="8">
    <source>
        <dbReference type="EMBL" id="MXO57939.1"/>
    </source>
</evidence>
<proteinExistence type="inferred from homology"/>
<dbReference type="Pfam" id="PF13356">
    <property type="entry name" value="Arm-DNA-bind_3"/>
    <property type="match status" value="1"/>
</dbReference>
<comment type="caution">
    <text evidence="8">The sequence shown here is derived from an EMBL/GenBank/DDBJ whole genome shotgun (WGS) entry which is preliminary data.</text>
</comment>
<accession>A0A6I4SQN3</accession>
<dbReference type="Gene3D" id="1.10.150.130">
    <property type="match status" value="1"/>
</dbReference>
<evidence type="ECO:0000256" key="1">
    <source>
        <dbReference type="ARBA" id="ARBA00008857"/>
    </source>
</evidence>
<dbReference type="SUPFAM" id="SSF56349">
    <property type="entry name" value="DNA breaking-rejoining enzymes"/>
    <property type="match status" value="1"/>
</dbReference>
<keyword evidence="4" id="KW-0233">DNA recombination</keyword>
<dbReference type="PANTHER" id="PTHR30629">
    <property type="entry name" value="PROPHAGE INTEGRASE"/>
    <property type="match status" value="1"/>
</dbReference>
<dbReference type="InterPro" id="IPR011010">
    <property type="entry name" value="DNA_brk_join_enz"/>
</dbReference>
<reference evidence="8 9" key="1">
    <citation type="submission" date="2019-12" db="EMBL/GenBank/DDBJ databases">
        <title>Genomic-based taxomic classification of the family Erythrobacteraceae.</title>
        <authorList>
            <person name="Xu L."/>
        </authorList>
    </citation>
    <scope>NUCLEOTIDE SEQUENCE [LARGE SCALE GENOMIC DNA]</scope>
    <source>
        <strain evidence="8 9">MCCC 1K01500</strain>
    </source>
</reference>
<dbReference type="OrthoDB" id="7388552at2"/>
<dbReference type="InterPro" id="IPR050808">
    <property type="entry name" value="Phage_Integrase"/>
</dbReference>
<feature type="domain" description="Core-binding (CB)" evidence="7">
    <location>
        <begin position="98"/>
        <end position="179"/>
    </location>
</feature>
<name>A0A6I4SQN3_9SPHN</name>
<dbReference type="GO" id="GO:0006310">
    <property type="term" value="P:DNA recombination"/>
    <property type="evidence" value="ECO:0007669"/>
    <property type="project" value="UniProtKB-KW"/>
</dbReference>
<organism evidence="8 9">
    <name type="scientific">Croceibacterium salegens</name>
    <dbReference type="NCBI Taxonomy" id="1737568"/>
    <lineage>
        <taxon>Bacteria</taxon>
        <taxon>Pseudomonadati</taxon>
        <taxon>Pseudomonadota</taxon>
        <taxon>Alphaproteobacteria</taxon>
        <taxon>Sphingomonadales</taxon>
        <taxon>Erythrobacteraceae</taxon>
        <taxon>Croceibacterium</taxon>
    </lineage>
</organism>
<dbReference type="PROSITE" id="PS51900">
    <property type="entry name" value="CB"/>
    <property type="match status" value="1"/>
</dbReference>
<evidence type="ECO:0000256" key="4">
    <source>
        <dbReference type="ARBA" id="ARBA00023172"/>
    </source>
</evidence>
<evidence type="ECO:0000256" key="3">
    <source>
        <dbReference type="ARBA" id="ARBA00023125"/>
    </source>
</evidence>
<dbReference type="Pfam" id="PF00589">
    <property type="entry name" value="Phage_integrase"/>
    <property type="match status" value="1"/>
</dbReference>
<keyword evidence="9" id="KW-1185">Reference proteome</keyword>
<dbReference type="GO" id="GO:0015074">
    <property type="term" value="P:DNA integration"/>
    <property type="evidence" value="ECO:0007669"/>
    <property type="project" value="UniProtKB-KW"/>
</dbReference>
<dbReference type="InterPro" id="IPR013762">
    <property type="entry name" value="Integrase-like_cat_sf"/>
</dbReference>
<gene>
    <name evidence="8" type="ORF">GRI89_00050</name>
</gene>
<sequence length="407" mass="45333">MALTDTTIRQAKARDNDWKLADGKGLYLLVTKTGSKLWRLKFRVGGKEKKLALGSYPEIGLKEARAKRDEARRLVQSGSDPSSVKRERRIAKKLATANTFDAIAEEYIAKIEAEGRAGATIGKTRWLLSKLSPALGSRPIGEITPHELLAVLKASERAGHRETARRLRSFASRVFRYAVATVRAKSDPAQPLRGALVSPVAKHHAAITDPVAFGGLLRAIEEYSGQPVTCLALRFTPHVFQRPGEIRQAEWTEIDFENAVWTIPAERMKQRHAHRVPLSRQALAILSEAHELTGGGRYVFPKLGSSLKPMSENAINGALRRLGYGSDRMTAHGFRSTASSLLNESGKWSYDAIERALSHADRNQVRAAYHRGTHWLERVEMAQWWSDYLDQLRNGADIVLFTDRNAG</sequence>
<evidence type="ECO:0000256" key="2">
    <source>
        <dbReference type="ARBA" id="ARBA00022908"/>
    </source>
</evidence>
<dbReference type="InterPro" id="IPR038488">
    <property type="entry name" value="Integrase_DNA-bd_sf"/>
</dbReference>
<dbReference type="InterPro" id="IPR053876">
    <property type="entry name" value="Phage_int_M"/>
</dbReference>
<dbReference type="InterPro" id="IPR044068">
    <property type="entry name" value="CB"/>
</dbReference>
<dbReference type="Proteomes" id="UP000433652">
    <property type="component" value="Unassembled WGS sequence"/>
</dbReference>
<dbReference type="RefSeq" id="WP_159791248.1">
    <property type="nucleotide sequence ID" value="NZ_WTYM01000008.1"/>
</dbReference>
<evidence type="ECO:0000259" key="6">
    <source>
        <dbReference type="PROSITE" id="PS51898"/>
    </source>
</evidence>
<evidence type="ECO:0000313" key="9">
    <source>
        <dbReference type="Proteomes" id="UP000433652"/>
    </source>
</evidence>